<keyword evidence="2" id="KW-0496">Mitochondrion</keyword>
<feature type="transmembrane region" description="Helical" evidence="1">
    <location>
        <begin position="73"/>
        <end position="90"/>
    </location>
</feature>
<keyword evidence="1" id="KW-1133">Transmembrane helix</keyword>
<keyword evidence="1" id="KW-0812">Transmembrane</keyword>
<organism evidence="2">
    <name type="scientific">Tetragnatha macilenta</name>
    <dbReference type="NCBI Taxonomy" id="545211"/>
    <lineage>
        <taxon>Eukaryota</taxon>
        <taxon>Metazoa</taxon>
        <taxon>Ecdysozoa</taxon>
        <taxon>Arthropoda</taxon>
        <taxon>Chelicerata</taxon>
        <taxon>Arachnida</taxon>
        <taxon>Araneae</taxon>
        <taxon>Araneomorphae</taxon>
        <taxon>Entelegynae</taxon>
        <taxon>Araneoidea</taxon>
        <taxon>Tetragnathidae</taxon>
        <taxon>Tetragnatha</taxon>
    </lineage>
</organism>
<feature type="transmembrane region" description="Helical" evidence="1">
    <location>
        <begin position="7"/>
        <end position="35"/>
    </location>
</feature>
<proteinExistence type="predicted"/>
<protein>
    <submittedName>
        <fullName evidence="2">NADH dehydrogenase subunit 6</fullName>
    </submittedName>
</protein>
<dbReference type="AlphaFoldDB" id="A0A343S597"/>
<reference evidence="2" key="2">
    <citation type="submission" date="2017-11" db="EMBL/GenBank/DDBJ databases">
        <authorList>
            <person name="Han C.G."/>
        </authorList>
    </citation>
    <scope>NUCLEOTIDE SEQUENCE</scope>
</reference>
<sequence length="142" mass="16448">MVIFTSFFIIWGSHPILLMGGLVILVLSCMLYMYMMMNSFWMGYLLVLVMLSGVLVIFSYMLSLIPNLVFEEFVILFPLLLIMFSSYLVLDSCFFLDLSCYLYSIWVMGMNLITTYLVVLLLLLMVIVLYLSIMSEGSLRLF</sequence>
<dbReference type="EMBL" id="MG564497">
    <property type="protein sequence ID" value="AUJ21384.1"/>
    <property type="molecule type" value="Genomic_DNA"/>
</dbReference>
<feature type="transmembrane region" description="Helical" evidence="1">
    <location>
        <begin position="102"/>
        <end position="131"/>
    </location>
</feature>
<evidence type="ECO:0000313" key="2">
    <source>
        <dbReference type="EMBL" id="AUJ21384.1"/>
    </source>
</evidence>
<name>A0A343S597_9ARAC</name>
<keyword evidence="1" id="KW-0472">Membrane</keyword>
<evidence type="ECO:0000256" key="1">
    <source>
        <dbReference type="SAM" id="Phobius"/>
    </source>
</evidence>
<gene>
    <name evidence="2" type="primary">ND6</name>
</gene>
<feature type="transmembrane region" description="Helical" evidence="1">
    <location>
        <begin position="41"/>
        <end position="61"/>
    </location>
</feature>
<geneLocation type="mitochondrion" evidence="2"/>
<reference evidence="2" key="1">
    <citation type="journal article" date="2017" name="Genes (Basel)">
        <title>Ancient DNA Resolves the History of Tetragnatha (Araneae, Tetragnathidae) Spiders on Rapa Nui.</title>
        <authorList>
            <person name="Cotoras D.D."/>
            <person name="Murray G.G.R."/>
            <person name="Kapp J."/>
            <person name="Gillespie R.G."/>
            <person name="Griswold C."/>
            <person name="Simison W.B."/>
            <person name="Green R.E."/>
            <person name="Shapiro B."/>
        </authorList>
    </citation>
    <scope>NUCLEOTIDE SEQUENCE</scope>
</reference>
<accession>A0A343S597</accession>